<dbReference type="SUPFAM" id="SSF53098">
    <property type="entry name" value="Ribonuclease H-like"/>
    <property type="match status" value="1"/>
</dbReference>
<accession>A0ABQ5HEB3</accession>
<evidence type="ECO:0000256" key="11">
    <source>
        <dbReference type="SAM" id="MobiDB-lite"/>
    </source>
</evidence>
<feature type="compositionally biased region" description="Acidic residues" evidence="11">
    <location>
        <begin position="766"/>
        <end position="798"/>
    </location>
</feature>
<dbReference type="InterPro" id="IPR012337">
    <property type="entry name" value="RNaseH-like_sf"/>
</dbReference>
<evidence type="ECO:0000256" key="7">
    <source>
        <dbReference type="ARBA" id="ARBA00022918"/>
    </source>
</evidence>
<dbReference type="InterPro" id="IPR001584">
    <property type="entry name" value="Integrase_cat-core"/>
</dbReference>
<organism evidence="13 14">
    <name type="scientific">Tanacetum coccineum</name>
    <dbReference type="NCBI Taxonomy" id="301880"/>
    <lineage>
        <taxon>Eukaryota</taxon>
        <taxon>Viridiplantae</taxon>
        <taxon>Streptophyta</taxon>
        <taxon>Embryophyta</taxon>
        <taxon>Tracheophyta</taxon>
        <taxon>Spermatophyta</taxon>
        <taxon>Magnoliopsida</taxon>
        <taxon>eudicotyledons</taxon>
        <taxon>Gunneridae</taxon>
        <taxon>Pentapetalae</taxon>
        <taxon>asterids</taxon>
        <taxon>campanulids</taxon>
        <taxon>Asterales</taxon>
        <taxon>Asteraceae</taxon>
        <taxon>Asteroideae</taxon>
        <taxon>Anthemideae</taxon>
        <taxon>Anthemidinae</taxon>
        <taxon>Tanacetum</taxon>
    </lineage>
</organism>
<dbReference type="EMBL" id="BQNB010019527">
    <property type="protein sequence ID" value="GJT86226.1"/>
    <property type="molecule type" value="Genomic_DNA"/>
</dbReference>
<evidence type="ECO:0000256" key="5">
    <source>
        <dbReference type="ARBA" id="ARBA00022842"/>
    </source>
</evidence>
<dbReference type="Proteomes" id="UP001151760">
    <property type="component" value="Unassembled WGS sequence"/>
</dbReference>
<feature type="compositionally biased region" description="Acidic residues" evidence="11">
    <location>
        <begin position="740"/>
        <end position="759"/>
    </location>
</feature>
<proteinExistence type="predicted"/>
<keyword evidence="9" id="KW-0233">DNA recombination</keyword>
<reference evidence="13" key="2">
    <citation type="submission" date="2022-01" db="EMBL/GenBank/DDBJ databases">
        <authorList>
            <person name="Yamashiro T."/>
            <person name="Shiraishi A."/>
            <person name="Satake H."/>
            <person name="Nakayama K."/>
        </authorList>
    </citation>
    <scope>NUCLEOTIDE SEQUENCE</scope>
</reference>
<evidence type="ECO:0000256" key="1">
    <source>
        <dbReference type="ARBA" id="ARBA00022722"/>
    </source>
</evidence>
<dbReference type="PROSITE" id="PS50994">
    <property type="entry name" value="INTEGRASE"/>
    <property type="match status" value="1"/>
</dbReference>
<keyword evidence="8" id="KW-0808">Transferase</keyword>
<comment type="caution">
    <text evidence="13">The sequence shown here is derived from an EMBL/GenBank/DDBJ whole genome shotgun (WGS) entry which is preliminary data.</text>
</comment>
<evidence type="ECO:0000256" key="6">
    <source>
        <dbReference type="ARBA" id="ARBA00022908"/>
    </source>
</evidence>
<feature type="region of interest" description="Disordered" evidence="11">
    <location>
        <begin position="736"/>
        <end position="812"/>
    </location>
</feature>
<evidence type="ECO:0000256" key="2">
    <source>
        <dbReference type="ARBA" id="ARBA00022723"/>
    </source>
</evidence>
<reference evidence="13" key="1">
    <citation type="journal article" date="2022" name="Int. J. Mol. Sci.">
        <title>Draft Genome of Tanacetum Coccineum: Genomic Comparison of Closely Related Tanacetum-Family Plants.</title>
        <authorList>
            <person name="Yamashiro T."/>
            <person name="Shiraishi A."/>
            <person name="Nakayama K."/>
            <person name="Satake H."/>
        </authorList>
    </citation>
    <scope>NUCLEOTIDE SEQUENCE</scope>
</reference>
<dbReference type="PANTHER" id="PTHR42648:SF11">
    <property type="entry name" value="TRANSPOSON TY4-P GAG-POL POLYPROTEIN"/>
    <property type="match status" value="1"/>
</dbReference>
<evidence type="ECO:0000256" key="3">
    <source>
        <dbReference type="ARBA" id="ARBA00022759"/>
    </source>
</evidence>
<evidence type="ECO:0000313" key="13">
    <source>
        <dbReference type="EMBL" id="GJT86226.1"/>
    </source>
</evidence>
<keyword evidence="3" id="KW-0255">Endonuclease</keyword>
<dbReference type="Pfam" id="PF25597">
    <property type="entry name" value="SH3_retrovirus"/>
    <property type="match status" value="1"/>
</dbReference>
<dbReference type="PANTHER" id="PTHR42648">
    <property type="entry name" value="TRANSPOSASE, PUTATIVE-RELATED"/>
    <property type="match status" value="1"/>
</dbReference>
<sequence length="1098" mass="123887">YHDTVLDLEAKLKKNVDLILKLGNSLQGLGYPNPYTLKQEISQCPKLYLASSLGNSEISLNVRDTEDTLDDASKKLSAEQKYFPSSFIPSDKNLNATPSIPASMPNNSLHAKIEQLKKKSIEIQEGLQARIKILEKDVQRNLSTKSRIPKSYDTTYVVHKTRFSKESTLSKSLDTTYVVSKPKIDVGSTSKANDKAMGDYIQEISLFDMYIMLNVLGHNLFSVGQFCDGDLEVAFRSKTCYVCNLEGDDLLTGSHESNLYTISISDMAASSPVCLMSKATSTKSFMSNFVLACERGKSKKASHPLKLIPSDHSKLELLHMDLCGPMRVASINGKKYILVIGIMQQISTAQMPQQNGVVERCNRTLIEASRTMLIFSRLPEFIWTETVATACFTQNRSIFHTRHNKTHYELLRDRKPNVEYFHMFGSLCYPTNDRDDLGKMKPKADIGILIGYLETSRGFQIYNRRTKKIMETINVKFDELTTMASEHDYSEVCMYALTVSTIEPKNIKEAMLWKNKCDVENIIAWNKNRLVAKGYKQEEDIDFEELFAPVARLEAVRMFIAYAAHKNFTIFQMDVKMAFLNGPLKEELYVSQPEGIIDPEFPDQSQYAIELLKKHGLDECVSMSTPMATERLDGDLQGTPTDQTTYRCMIGGLMYLTASRPDIAFATFSYKMGLWYPKDSGFELIAYSDADQSGCKDDCKSTSGGLQFLGGKLVEVWDVIPYLLPGFCFGRDEKKWRDSGDDESNDDGSDEVTKDDDENDVKSNADDDNEASDSEKTDSDEDENPNLNQNDDEEEHEEEYVRTPDSIEFTNDDEEYEELYKDVNTTYEQVKDDEHVILTTVHDIQKTEVPLQSLSVSSDFANQFLNLDNVPPTDTEVFSMMNVKVRHEEPSTQTLPLLNILVTVIPETSSAAGSTIPLTIPPITPLQQQSTPIPTPAPTSATTVTLIPALLDFSSLFGFDQRVSALEKEPSQLKQADYSAQLLKMIKSYTTKFEKKAKDERKRYIDLVEKSVKEIIKDEVKSQLLEILPKEVSDYATPVIQSTITESLENIILAKSSSQPKSTYEATASFTEFELKKILLDKIQKSKSYRGAQEHKDL</sequence>
<keyword evidence="8" id="KW-0548">Nucleotidyltransferase</keyword>
<evidence type="ECO:0000259" key="12">
    <source>
        <dbReference type="PROSITE" id="PS50994"/>
    </source>
</evidence>
<keyword evidence="4" id="KW-0378">Hydrolase</keyword>
<dbReference type="InterPro" id="IPR057670">
    <property type="entry name" value="SH3_retrovirus"/>
</dbReference>
<protein>
    <submittedName>
        <fullName evidence="13">Retrovirus-related pol polyprotein from transposon TNT 1-94</fullName>
    </submittedName>
</protein>
<evidence type="ECO:0000256" key="10">
    <source>
        <dbReference type="ARBA" id="ARBA00023268"/>
    </source>
</evidence>
<keyword evidence="10" id="KW-0511">Multifunctional enzyme</keyword>
<gene>
    <name evidence="13" type="ORF">Tco_1067943</name>
</gene>
<dbReference type="Gene3D" id="3.30.420.10">
    <property type="entry name" value="Ribonuclease H-like superfamily/Ribonuclease H"/>
    <property type="match status" value="1"/>
</dbReference>
<dbReference type="InterPro" id="IPR039537">
    <property type="entry name" value="Retrotran_Ty1/copia-like"/>
</dbReference>
<keyword evidence="2" id="KW-0479">Metal-binding</keyword>
<keyword evidence="14" id="KW-1185">Reference proteome</keyword>
<feature type="non-terminal residue" evidence="13">
    <location>
        <position position="1"/>
    </location>
</feature>
<keyword evidence="6" id="KW-0229">DNA integration</keyword>
<dbReference type="InterPro" id="IPR036397">
    <property type="entry name" value="RNaseH_sf"/>
</dbReference>
<dbReference type="Pfam" id="PF07727">
    <property type="entry name" value="RVT_2"/>
    <property type="match status" value="1"/>
</dbReference>
<feature type="domain" description="Integrase catalytic" evidence="12">
    <location>
        <begin position="233"/>
        <end position="415"/>
    </location>
</feature>
<evidence type="ECO:0000256" key="8">
    <source>
        <dbReference type="ARBA" id="ARBA00022932"/>
    </source>
</evidence>
<name>A0ABQ5HEB3_9ASTR</name>
<evidence type="ECO:0000256" key="4">
    <source>
        <dbReference type="ARBA" id="ARBA00022801"/>
    </source>
</evidence>
<keyword evidence="5" id="KW-0460">Magnesium</keyword>
<dbReference type="InterPro" id="IPR013103">
    <property type="entry name" value="RVT_2"/>
</dbReference>
<evidence type="ECO:0000313" key="14">
    <source>
        <dbReference type="Proteomes" id="UP001151760"/>
    </source>
</evidence>
<keyword evidence="1" id="KW-0540">Nuclease</keyword>
<keyword evidence="8" id="KW-0239">DNA-directed DNA polymerase</keyword>
<keyword evidence="7" id="KW-0695">RNA-directed DNA polymerase</keyword>
<evidence type="ECO:0000256" key="9">
    <source>
        <dbReference type="ARBA" id="ARBA00023172"/>
    </source>
</evidence>